<proteinExistence type="predicted"/>
<feature type="compositionally biased region" description="Basic and acidic residues" evidence="1">
    <location>
        <begin position="13"/>
        <end position="23"/>
    </location>
</feature>
<evidence type="ECO:0000313" key="3">
    <source>
        <dbReference type="EMBL" id="PMD22361.1"/>
    </source>
</evidence>
<feature type="region of interest" description="Disordered" evidence="1">
    <location>
        <begin position="1"/>
        <end position="24"/>
    </location>
</feature>
<dbReference type="Proteomes" id="UP000235672">
    <property type="component" value="Unassembled WGS sequence"/>
</dbReference>
<gene>
    <name evidence="3" type="ORF">NA56DRAFT_658274</name>
</gene>
<dbReference type="PANTHER" id="PTHR38788:SF3">
    <property type="entry name" value="CLR5 DOMAIN-CONTAINING PROTEIN"/>
    <property type="match status" value="1"/>
</dbReference>
<organism evidence="3 4">
    <name type="scientific">Hyaloscypha hepaticicola</name>
    <dbReference type="NCBI Taxonomy" id="2082293"/>
    <lineage>
        <taxon>Eukaryota</taxon>
        <taxon>Fungi</taxon>
        <taxon>Dikarya</taxon>
        <taxon>Ascomycota</taxon>
        <taxon>Pezizomycotina</taxon>
        <taxon>Leotiomycetes</taxon>
        <taxon>Helotiales</taxon>
        <taxon>Hyaloscyphaceae</taxon>
        <taxon>Hyaloscypha</taxon>
    </lineage>
</organism>
<dbReference type="OrthoDB" id="5986190at2759"/>
<sequence>MDSFTPLTFSAQKAKEKARRYTPEEWEQQKANVERLYVTENRPLREVINTLEQQFGFTASEKQLKSRLTKWDLDVKNLKGDTVLEIARTKAKRAAMDNKKSSFRVNKNPVDDRKIDRFLQRYEISKDQLLAMASPVDVSSLPRRFALTYTFPRFPDVILGRPTTARKFSTGNDSGGREHNGRCSISKLFGWTTTHTGNVIATSSFERTIPSPDRLPSRGKALQEITRPVFDAPNDDAPEILHSSGETGPLDLENSGIDHVPRISTPPVRPLPTGEEDAAARHSVSRNRLQIYQAKRDYSYARQSQDRIEGYAYELVWSCDFCCEDGGYAHNGVESLDFVLYCFATIFMIKNSEMLIR</sequence>
<feature type="domain" description="Clr5" evidence="2">
    <location>
        <begin position="23"/>
        <end position="74"/>
    </location>
</feature>
<name>A0A2J6Q7X9_9HELO</name>
<reference evidence="3 4" key="1">
    <citation type="submission" date="2016-05" db="EMBL/GenBank/DDBJ databases">
        <title>A degradative enzymes factory behind the ericoid mycorrhizal symbiosis.</title>
        <authorList>
            <consortium name="DOE Joint Genome Institute"/>
            <person name="Martino E."/>
            <person name="Morin E."/>
            <person name="Grelet G."/>
            <person name="Kuo A."/>
            <person name="Kohler A."/>
            <person name="Daghino S."/>
            <person name="Barry K."/>
            <person name="Choi C."/>
            <person name="Cichocki N."/>
            <person name="Clum A."/>
            <person name="Copeland A."/>
            <person name="Hainaut M."/>
            <person name="Haridas S."/>
            <person name="Labutti K."/>
            <person name="Lindquist E."/>
            <person name="Lipzen A."/>
            <person name="Khouja H.-R."/>
            <person name="Murat C."/>
            <person name="Ohm R."/>
            <person name="Olson A."/>
            <person name="Spatafora J."/>
            <person name="Veneault-Fourrey C."/>
            <person name="Henrissat B."/>
            <person name="Grigoriev I."/>
            <person name="Martin F."/>
            <person name="Perotto S."/>
        </authorList>
    </citation>
    <scope>NUCLEOTIDE SEQUENCE [LARGE SCALE GENOMIC DNA]</scope>
    <source>
        <strain evidence="3 4">UAMH 7357</strain>
    </source>
</reference>
<dbReference type="Pfam" id="PF14420">
    <property type="entry name" value="Clr5"/>
    <property type="match status" value="1"/>
</dbReference>
<feature type="compositionally biased region" description="Polar residues" evidence="1">
    <location>
        <begin position="1"/>
        <end position="11"/>
    </location>
</feature>
<keyword evidence="4" id="KW-1185">Reference proteome</keyword>
<protein>
    <recommendedName>
        <fullName evidence="2">Clr5 domain-containing protein</fullName>
    </recommendedName>
</protein>
<dbReference type="EMBL" id="KZ613478">
    <property type="protein sequence ID" value="PMD22361.1"/>
    <property type="molecule type" value="Genomic_DNA"/>
</dbReference>
<dbReference type="STRING" id="1745343.A0A2J6Q7X9"/>
<evidence type="ECO:0000259" key="2">
    <source>
        <dbReference type="Pfam" id="PF14420"/>
    </source>
</evidence>
<feature type="region of interest" description="Disordered" evidence="1">
    <location>
        <begin position="254"/>
        <end position="282"/>
    </location>
</feature>
<dbReference type="InterPro" id="IPR025676">
    <property type="entry name" value="Clr5_dom"/>
</dbReference>
<accession>A0A2J6Q7X9</accession>
<dbReference type="AlphaFoldDB" id="A0A2J6Q7X9"/>
<evidence type="ECO:0000313" key="4">
    <source>
        <dbReference type="Proteomes" id="UP000235672"/>
    </source>
</evidence>
<dbReference type="PANTHER" id="PTHR38788">
    <property type="entry name" value="CLR5 DOMAIN-CONTAINING PROTEIN"/>
    <property type="match status" value="1"/>
</dbReference>
<evidence type="ECO:0000256" key="1">
    <source>
        <dbReference type="SAM" id="MobiDB-lite"/>
    </source>
</evidence>